<keyword evidence="1" id="KW-0472">Membrane</keyword>
<dbReference type="EMBL" id="PQVH01000011">
    <property type="protein sequence ID" value="TFW70777.1"/>
    <property type="molecule type" value="Genomic_DNA"/>
</dbReference>
<evidence type="ECO:0000256" key="1">
    <source>
        <dbReference type="SAM" id="Phobius"/>
    </source>
</evidence>
<evidence type="ECO:0008006" key="4">
    <source>
        <dbReference type="Google" id="ProtNLM"/>
    </source>
</evidence>
<organism evidence="2 3">
    <name type="scientific">Methylotenera oryzisoli</name>
    <dbReference type="NCBI Taxonomy" id="2080758"/>
    <lineage>
        <taxon>Bacteria</taxon>
        <taxon>Pseudomonadati</taxon>
        <taxon>Pseudomonadota</taxon>
        <taxon>Betaproteobacteria</taxon>
        <taxon>Nitrosomonadales</taxon>
        <taxon>Methylophilaceae</taxon>
        <taxon>Methylotenera</taxon>
    </lineage>
</organism>
<accession>A0A4Y9VRG0</accession>
<dbReference type="SUPFAM" id="SSF48452">
    <property type="entry name" value="TPR-like"/>
    <property type="match status" value="1"/>
</dbReference>
<evidence type="ECO:0000313" key="3">
    <source>
        <dbReference type="Proteomes" id="UP000297706"/>
    </source>
</evidence>
<gene>
    <name evidence="2" type="ORF">C3Y98_08875</name>
</gene>
<dbReference type="AlphaFoldDB" id="A0A4Y9VRG0"/>
<protein>
    <recommendedName>
        <fullName evidence="4">MxaK protein</fullName>
    </recommendedName>
</protein>
<sequence length="197" mass="22075">MALAIKTTIANFISLKKLTHFFNVKVLSWLFIIIALLASTACIYYFNRIQQIDAFNTAISTGKQPKTDLQSFEAKFSTAYWLAKNERYKESTLLFNKALNGATIEQKAAIQYNLGNIFFRRGLAIAGTNMTVHDEAEYLLNQAKKAYQLSLRQDNSNWRARHNLDRLLTMLPENPTPGAGEGDSPGLIMGNIPVGLP</sequence>
<keyword evidence="1" id="KW-0812">Transmembrane</keyword>
<dbReference type="OrthoDB" id="8535595at2"/>
<keyword evidence="3" id="KW-1185">Reference proteome</keyword>
<dbReference type="Gene3D" id="1.25.40.10">
    <property type="entry name" value="Tetratricopeptide repeat domain"/>
    <property type="match status" value="1"/>
</dbReference>
<proteinExistence type="predicted"/>
<dbReference type="RefSeq" id="WP_135278239.1">
    <property type="nucleotide sequence ID" value="NZ_PQVH01000011.1"/>
</dbReference>
<evidence type="ECO:0000313" key="2">
    <source>
        <dbReference type="EMBL" id="TFW70777.1"/>
    </source>
</evidence>
<dbReference type="InterPro" id="IPR011990">
    <property type="entry name" value="TPR-like_helical_dom_sf"/>
</dbReference>
<name>A0A4Y9VRG0_9PROT</name>
<reference evidence="2 3" key="1">
    <citation type="submission" date="2018-02" db="EMBL/GenBank/DDBJ databases">
        <title>A novel lanthanide dependent methylotroph, Methylotenera sp. La3113.</title>
        <authorList>
            <person name="Lv H."/>
            <person name="Tani A."/>
        </authorList>
    </citation>
    <scope>NUCLEOTIDE SEQUENCE [LARGE SCALE GENOMIC DNA]</scope>
    <source>
        <strain evidence="2 3">La3113</strain>
    </source>
</reference>
<feature type="transmembrane region" description="Helical" evidence="1">
    <location>
        <begin position="26"/>
        <end position="46"/>
    </location>
</feature>
<comment type="caution">
    <text evidence="2">The sequence shown here is derived from an EMBL/GenBank/DDBJ whole genome shotgun (WGS) entry which is preliminary data.</text>
</comment>
<keyword evidence="1" id="KW-1133">Transmembrane helix</keyword>
<dbReference type="Proteomes" id="UP000297706">
    <property type="component" value="Unassembled WGS sequence"/>
</dbReference>